<name>A0A1R0XBY5_9BACL</name>
<protein>
    <submittedName>
        <fullName evidence="1">Uncharacterized protein</fullName>
    </submittedName>
</protein>
<reference evidence="1 2" key="1">
    <citation type="submission" date="2016-10" db="EMBL/GenBank/DDBJ databases">
        <title>Paenibacillus species isolates.</title>
        <authorList>
            <person name="Beno S.M."/>
        </authorList>
    </citation>
    <scope>NUCLEOTIDE SEQUENCE [LARGE SCALE GENOMIC DNA]</scope>
    <source>
        <strain evidence="1 2">FSL H7-0604</strain>
    </source>
</reference>
<dbReference type="RefSeq" id="WP_076179062.1">
    <property type="nucleotide sequence ID" value="NZ_MKQP01000017.1"/>
</dbReference>
<evidence type="ECO:0000313" key="2">
    <source>
        <dbReference type="Proteomes" id="UP000187465"/>
    </source>
</evidence>
<evidence type="ECO:0000313" key="1">
    <source>
        <dbReference type="EMBL" id="OMD32588.1"/>
    </source>
</evidence>
<dbReference type="AlphaFoldDB" id="A0A1R0XBY5"/>
<dbReference type="Proteomes" id="UP000187465">
    <property type="component" value="Unassembled WGS sequence"/>
</dbReference>
<sequence length="243" mass="28917">MTNNNFKVFKLEDKIDFIIYIRFLIISTHKQMKRYKSYLKNLEYLVKNLDLHNENVTSVSGEIYDDFSDRFGKLHIDLLNTFADESNSAASYKKCRKLMERRKDQLGIEELSEEIKEILAQLNNNRNWSSHIPESLIHAQFEAAEKYGFESGEEDIINKPNPITIYMYRRYKKEWILSLIDEAYRLHEVYSKIFQQMKKDYSRLVGQSVEIITEYQISDRPFEEDFAVPVISMQMQTKKYGKG</sequence>
<proteinExistence type="predicted"/>
<organism evidence="1 2">
    <name type="scientific">Paenibacillus odorifer</name>
    <dbReference type="NCBI Taxonomy" id="189426"/>
    <lineage>
        <taxon>Bacteria</taxon>
        <taxon>Bacillati</taxon>
        <taxon>Bacillota</taxon>
        <taxon>Bacilli</taxon>
        <taxon>Bacillales</taxon>
        <taxon>Paenibacillaceae</taxon>
        <taxon>Paenibacillus</taxon>
    </lineage>
</organism>
<comment type="caution">
    <text evidence="1">The sequence shown here is derived from an EMBL/GenBank/DDBJ whole genome shotgun (WGS) entry which is preliminary data.</text>
</comment>
<dbReference type="EMBL" id="MKQP01000017">
    <property type="protein sequence ID" value="OMD32588.1"/>
    <property type="molecule type" value="Genomic_DNA"/>
</dbReference>
<accession>A0A1R0XBY5</accession>
<gene>
    <name evidence="1" type="ORF">BJP51_15935</name>
</gene>